<dbReference type="PROSITE" id="PS50853">
    <property type="entry name" value="FN3"/>
    <property type="match status" value="4"/>
</dbReference>
<dbReference type="Pfam" id="PF21254">
    <property type="entry name" value="AGA-YXIM_GBD"/>
    <property type="match status" value="3"/>
</dbReference>
<feature type="domain" description="Fibronectin type-III" evidence="3">
    <location>
        <begin position="186"/>
        <end position="276"/>
    </location>
</feature>
<dbReference type="SUPFAM" id="SSF69318">
    <property type="entry name" value="Integrin alpha N-terminal domain"/>
    <property type="match status" value="1"/>
</dbReference>
<dbReference type="Gene3D" id="2.60.120.430">
    <property type="entry name" value="Galactose-binding lectin"/>
    <property type="match status" value="3"/>
</dbReference>
<dbReference type="SUPFAM" id="SSF52266">
    <property type="entry name" value="SGNH hydrolase"/>
    <property type="match status" value="1"/>
</dbReference>
<dbReference type="PANTHER" id="PTHR43118">
    <property type="entry name" value="RHAMNOGALACTURONAN LYASE (EUROFUNG)"/>
    <property type="match status" value="1"/>
</dbReference>
<feature type="domain" description="Fibronectin type-III" evidence="3">
    <location>
        <begin position="672"/>
        <end position="759"/>
    </location>
</feature>
<gene>
    <name evidence="5" type="ORF">E6C55_20925</name>
</gene>
<feature type="domain" description="SLH" evidence="4">
    <location>
        <begin position="1975"/>
        <end position="2038"/>
    </location>
</feature>
<dbReference type="InterPro" id="IPR013783">
    <property type="entry name" value="Ig-like_fold"/>
</dbReference>
<evidence type="ECO:0000313" key="6">
    <source>
        <dbReference type="Proteomes" id="UP000310636"/>
    </source>
</evidence>
<dbReference type="InterPro" id="IPR036116">
    <property type="entry name" value="FN3_sf"/>
</dbReference>
<proteinExistence type="predicted"/>
<dbReference type="SMART" id="SM00060">
    <property type="entry name" value="FN3"/>
    <property type="match status" value="4"/>
</dbReference>
<keyword evidence="2" id="KW-0732">Signal</keyword>
<dbReference type="InterPro" id="IPR034641">
    <property type="entry name" value="RGL11"/>
</dbReference>
<dbReference type="InterPro" id="IPR001087">
    <property type="entry name" value="GDSL"/>
</dbReference>
<feature type="domain" description="Fibronectin type-III" evidence="3">
    <location>
        <begin position="1003"/>
        <end position="1092"/>
    </location>
</feature>
<feature type="signal peptide" evidence="2">
    <location>
        <begin position="1"/>
        <end position="25"/>
    </location>
</feature>
<dbReference type="SUPFAM" id="SSF49785">
    <property type="entry name" value="Galactose-binding domain-like"/>
    <property type="match status" value="3"/>
</dbReference>
<dbReference type="CDD" id="cd01821">
    <property type="entry name" value="Rhamnogalacturan_acetylesterase_like"/>
    <property type="match status" value="1"/>
</dbReference>
<organism evidence="5 6">
    <name type="scientific">Cohnella fermenti</name>
    <dbReference type="NCBI Taxonomy" id="2565925"/>
    <lineage>
        <taxon>Bacteria</taxon>
        <taxon>Bacillati</taxon>
        <taxon>Bacillota</taxon>
        <taxon>Bacilli</taxon>
        <taxon>Bacillales</taxon>
        <taxon>Paenibacillaceae</taxon>
        <taxon>Cohnella</taxon>
    </lineage>
</organism>
<dbReference type="PANTHER" id="PTHR43118:SF1">
    <property type="entry name" value="RHAMNOGALACTURONAN LYASE (EUROFUNG)"/>
    <property type="match status" value="1"/>
</dbReference>
<dbReference type="InterPro" id="IPR036514">
    <property type="entry name" value="SGNH_hydro_sf"/>
</dbReference>
<dbReference type="InterPro" id="IPR049366">
    <property type="entry name" value="RGL11_C"/>
</dbReference>
<keyword evidence="6" id="KW-1185">Reference proteome</keyword>
<dbReference type="Gene3D" id="2.60.40.10">
    <property type="entry name" value="Immunoglobulins"/>
    <property type="match status" value="5"/>
</dbReference>
<dbReference type="CDD" id="cd10318">
    <property type="entry name" value="RGL11"/>
    <property type="match status" value="1"/>
</dbReference>
<evidence type="ECO:0000259" key="4">
    <source>
        <dbReference type="PROSITE" id="PS51272"/>
    </source>
</evidence>
<dbReference type="Pfam" id="PF18370">
    <property type="entry name" value="RGI_lyase"/>
    <property type="match status" value="1"/>
</dbReference>
<dbReference type="InterPro" id="IPR008979">
    <property type="entry name" value="Galactose-bd-like_sf"/>
</dbReference>
<evidence type="ECO:0000256" key="1">
    <source>
        <dbReference type="SAM" id="MobiDB-lite"/>
    </source>
</evidence>
<dbReference type="Pfam" id="PF21348">
    <property type="entry name" value="RGL11_C"/>
    <property type="match status" value="1"/>
</dbReference>
<reference evidence="5 6" key="1">
    <citation type="submission" date="2019-04" db="EMBL/GenBank/DDBJ databases">
        <title>Cohnella sp. nov. isolated from preserved vegetables.</title>
        <authorList>
            <person name="Lin S.-Y."/>
            <person name="Hung M.-H."/>
            <person name="Young C.-C."/>
        </authorList>
    </citation>
    <scope>NUCLEOTIDE SEQUENCE [LARGE SCALE GENOMIC DNA]</scope>
    <source>
        <strain evidence="5 6">CC-MHH1044</strain>
    </source>
</reference>
<name>A0A4S4BLQ7_9BACL</name>
<comment type="caution">
    <text evidence="5">The sequence shown here is derived from an EMBL/GenBank/DDBJ whole genome shotgun (WGS) entry which is preliminary data.</text>
</comment>
<protein>
    <submittedName>
        <fullName evidence="5">G-D-S-L family lipolytic protein</fullName>
    </submittedName>
</protein>
<dbReference type="CDD" id="cd00063">
    <property type="entry name" value="FN3"/>
    <property type="match status" value="3"/>
</dbReference>
<dbReference type="Pfam" id="PF00395">
    <property type="entry name" value="SLH"/>
    <property type="match status" value="3"/>
</dbReference>
<dbReference type="RefSeq" id="WP_136371767.1">
    <property type="nucleotide sequence ID" value="NZ_SSOB01000029.1"/>
</dbReference>
<feature type="compositionally biased region" description="Gly residues" evidence="1">
    <location>
        <begin position="1698"/>
        <end position="1707"/>
    </location>
</feature>
<feature type="compositionally biased region" description="Low complexity" evidence="1">
    <location>
        <begin position="1708"/>
        <end position="1717"/>
    </location>
</feature>
<feature type="chain" id="PRO_5038579138" evidence="2">
    <location>
        <begin position="26"/>
        <end position="2099"/>
    </location>
</feature>
<dbReference type="InterPro" id="IPR003961">
    <property type="entry name" value="FN3_dom"/>
</dbReference>
<evidence type="ECO:0000256" key="2">
    <source>
        <dbReference type="SAM" id="SignalP"/>
    </source>
</evidence>
<dbReference type="Proteomes" id="UP000310636">
    <property type="component" value="Unassembled WGS sequence"/>
</dbReference>
<dbReference type="InterPro" id="IPR037459">
    <property type="entry name" value="RhgT-like"/>
</dbReference>
<dbReference type="GO" id="GO:0016788">
    <property type="term" value="F:hydrolase activity, acting on ester bonds"/>
    <property type="evidence" value="ECO:0007669"/>
    <property type="project" value="InterPro"/>
</dbReference>
<feature type="domain" description="SLH" evidence="4">
    <location>
        <begin position="1915"/>
        <end position="1974"/>
    </location>
</feature>
<dbReference type="Gene3D" id="3.40.50.1110">
    <property type="entry name" value="SGNH hydrolase"/>
    <property type="match status" value="1"/>
</dbReference>
<evidence type="ECO:0000313" key="5">
    <source>
        <dbReference type="EMBL" id="THF75719.1"/>
    </source>
</evidence>
<feature type="region of interest" description="Disordered" evidence="1">
    <location>
        <begin position="1688"/>
        <end position="1717"/>
    </location>
</feature>
<feature type="domain" description="Fibronectin type-III" evidence="3">
    <location>
        <begin position="904"/>
        <end position="997"/>
    </location>
</feature>
<accession>A0A4S4BLQ7</accession>
<evidence type="ECO:0000259" key="3">
    <source>
        <dbReference type="PROSITE" id="PS50853"/>
    </source>
</evidence>
<feature type="domain" description="SLH" evidence="4">
    <location>
        <begin position="2042"/>
        <end position="2099"/>
    </location>
</feature>
<dbReference type="OrthoDB" id="9802318at2"/>
<dbReference type="Pfam" id="PF00657">
    <property type="entry name" value="Lipase_GDSL"/>
    <property type="match status" value="1"/>
</dbReference>
<sequence>MNKKWRKTGSLLVSAAMLFSLVLPAAPGQSQKASAAEVIEKKFDFGTSTSPVMEGYFQVTESTLYSEALGYGLDQAVASRNRSGGTDLTNDFVLGTSYGFMVDLPNGEYDVRVVSGDVTGSGTTKTTIVLEGTTAGSISAKTDVAENTYRTTVADGQLNVGITGTGAGGYLNALEVKTVVPEPPAAPTGLAVDGYGASPVSVSLTWGSVTNAVYYNVYRADGDSGSFALIGSPATASYSDTNVEAGLSYQYQVTATNALGLESAASPALAADVPEPFENPDDAEALPDGFPLKLDFGPGEVAGGYFGIQSPILYTAALGYGFTNPGAVLAGDSGTGDALKSDYLLPSGTDFNLDLPNGDYSVTVTAGDATSATETAVSVEGMTASKIALTSKAAGEYLEQSFQIALIDGQLNITFSGSSPKINGLVIEKLPDRSASELPTVYIAGDSTVQTYDPYWEPQAGWGQMIPRYFSSDISFSNQAIGGRSSKSFILEGRLDNILRAIKPNDYFLIQFGHNDATISVPERYASPEDYKEYLKTYINGARQRGAIPILVTPVGRFDYNTESKLFNVSFPEYVAKMKELASEMDVDLVDLSTLSREYYDTIGPEGALSVFLHVPAGIYTAFPTGSTDNTHFQEYGAIQIARLLSGGIKELDLPLADYVADTEPPAEVPSKPTNVQAGSVSNASAVLTWDAVEGADIYKVYRKLTGASDYSLVGTATVATITIQGMVEGQSYDVIVTAVNGKGESDSSDVVVIQTKQATMKYDFGLAGSPVMAGYTEVNFSTVYTPEIGYGIVDPTGMIGRDRATGSDLLRDWLGYFNVGWQFNVDVPNGLYSVKLYVGDYLGSARTDVTIEGTSYGTVSAGSQSITEKNISQVFVEDGQMNFVFGGSTGIVNGLEITPILMAPVGLEASNLNADPDAPSVTLAWTGTEDAAKYNVYRRDSGATSFELIGSTVTTTYVDTAVDVGMEYDYQVTTVDTANTETGPSNRIAVSLVDPDVAIPAVPAGLSVVSTNKNDVTISWTASQGASSYRVYRSTKEAGPFEPVASVKTASFTDTSVLTTIPYYYKIAAVSAGGISDKSDTLATPAVTVLYRQMEYLDRALVAVGQEDGVYVGWKMLGTDPDDIAFNLYRDGVKVNEEPIAGATNLLDEDGSNDSVYSLKTVAANGTEKSASQEVAVWENNYLSIPLQKPEGGITPAGEAYTYSANDTSVGDLDGDGTYELIVKWDPSNSHDNSQSGYTGNVYIDAYKLDGTLLWRIDLGKNIRAGAHYTQFMVYDLDGDGKAEVAFKTADGTIDGTGAAIGDRNADHRNSSGYILQGPEYLTVFDGLTGRALTTTDYDPPRGVVADWGDAYGNRVDRFLAAVAYLDGEHPSLIFSRGYYSRTVIVAYDYVDGELSERWKFDSDDKEYGSAYMAQGDHNLSIGDVDGDGKDEITFGAMAIDDNGKPLYNTGLGHGDAQHLGDLDPSRPGLEYFNVHEHTDSPYGMDFRDAETGEVIWGVYTGIDTGRGMAADIDPNYVGEEVWAATITNEQHIPITGLYSAQGELISTVIPSSTNFGIWWDGDLSRELLDSNHIDKWDYENQTTNRLFTAEGALSNNSTKATPNLQADLFGDWREEVVWRNTDSSELRIYTTTDVTDTRLRTLMHDPIYRLGVAWQNVGYNQPPHTSFFLGTDMETPAAPHIYLVGEPEDTGTTDPGDGGTTGSGNSGTTTDGTSVSGGTLAVKASKDAAGQASVQIDAAKLKEAIAQASQGRIAIEIEGGNDAKGLSVTIPSAPLQDAGTAVKEIVIRSGKLEVSLQPDVLKGTGETDSYRLSVQTVDPASLSDSARKAVGDNTVYDFTLTAGSQTIDEFRKGDITVSLPYTLKAGQNPENVIIYYISSSGQLSIVANGHYDAATGTVIFKPAHFSKYSTAYAQVSFADGNQAEWAKTAIEALAAREIVQGNGTGSFLPTAQVTRSEFIQMAIKAFGLASDKATTSLADVRTTDWYYQAVATAESLGIVTGRPDGTFGASDPITKQDMAVILNRLAQVAGVGLSASTGAASAFDDAGTISSYASAAVDSLRKAGIVNGNGNGLFQPTGLSTRAEAATMIYKLLLADR</sequence>
<dbReference type="InterPro" id="IPR028994">
    <property type="entry name" value="Integrin_alpha_N"/>
</dbReference>
<dbReference type="InterPro" id="IPR001119">
    <property type="entry name" value="SLH_dom"/>
</dbReference>
<dbReference type="PROSITE" id="PS51272">
    <property type="entry name" value="SLH"/>
    <property type="match status" value="3"/>
</dbReference>
<dbReference type="SUPFAM" id="SSF49265">
    <property type="entry name" value="Fibronectin type III"/>
    <property type="match status" value="3"/>
</dbReference>
<dbReference type="InterPro" id="IPR049033">
    <property type="entry name" value="AGA-YXIM_GBD"/>
</dbReference>
<dbReference type="EMBL" id="SSOB01000029">
    <property type="protein sequence ID" value="THF75719.1"/>
    <property type="molecule type" value="Genomic_DNA"/>
</dbReference>
<dbReference type="InterPro" id="IPR041624">
    <property type="entry name" value="RGI_lyase"/>
</dbReference>
<dbReference type="Pfam" id="PF00041">
    <property type="entry name" value="fn3"/>
    <property type="match status" value="1"/>
</dbReference>